<feature type="transmembrane region" description="Helical" evidence="1">
    <location>
        <begin position="46"/>
        <end position="68"/>
    </location>
</feature>
<feature type="transmembrane region" description="Helical" evidence="1">
    <location>
        <begin position="88"/>
        <end position="111"/>
    </location>
</feature>
<dbReference type="GO" id="GO:0004175">
    <property type="term" value="F:endopeptidase activity"/>
    <property type="evidence" value="ECO:0007669"/>
    <property type="project" value="UniProtKB-ARBA"/>
</dbReference>
<dbReference type="Proteomes" id="UP000001887">
    <property type="component" value="Chromosome"/>
</dbReference>
<dbReference type="Pfam" id="PF02517">
    <property type="entry name" value="Rce1-like"/>
    <property type="match status" value="1"/>
</dbReference>
<feature type="transmembrane region" description="Helical" evidence="1">
    <location>
        <begin position="305"/>
        <end position="322"/>
    </location>
</feature>
<keyword evidence="4" id="KW-1185">Reference proteome</keyword>
<keyword evidence="1" id="KW-1133">Transmembrane helix</keyword>
<keyword evidence="1" id="KW-0472">Membrane</keyword>
<dbReference type="HOGENOM" id="CLU_760250_0_0_0"/>
<reference evidence="3 4" key="1">
    <citation type="journal article" date="2009" name="Stand. Genomic Sci.">
        <title>Complete genome sequence of Pirellula staleyi type strain (ATCC 27377).</title>
        <authorList>
            <person name="Clum A."/>
            <person name="Tindall B.J."/>
            <person name="Sikorski J."/>
            <person name="Ivanova N."/>
            <person name="Mavrommatis K."/>
            <person name="Lucas S."/>
            <person name="Glavina del Rio T."/>
            <person name="Nolan M."/>
            <person name="Chen F."/>
            <person name="Tice H."/>
            <person name="Pitluck S."/>
            <person name="Cheng J.F."/>
            <person name="Chertkov O."/>
            <person name="Brettin T."/>
            <person name="Han C."/>
            <person name="Detter J.C."/>
            <person name="Kuske C."/>
            <person name="Bruce D."/>
            <person name="Goodwin L."/>
            <person name="Ovchinikova G."/>
            <person name="Pati A."/>
            <person name="Mikhailova N."/>
            <person name="Chen A."/>
            <person name="Palaniappan K."/>
            <person name="Land M."/>
            <person name="Hauser L."/>
            <person name="Chang Y.J."/>
            <person name="Jeffries C.D."/>
            <person name="Chain P."/>
            <person name="Rohde M."/>
            <person name="Goker M."/>
            <person name="Bristow J."/>
            <person name="Eisen J.A."/>
            <person name="Markowitz V."/>
            <person name="Hugenholtz P."/>
            <person name="Kyrpides N.C."/>
            <person name="Klenk H.P."/>
            <person name="Lapidus A."/>
        </authorList>
    </citation>
    <scope>NUCLEOTIDE SEQUENCE [LARGE SCALE GENOMIC DNA]</scope>
    <source>
        <strain evidence="4">ATCC 27377 / DSM 6068 / ICPB 4128</strain>
    </source>
</reference>
<feature type="domain" description="CAAX prenyl protease 2/Lysostaphin resistance protein A-like" evidence="2">
    <location>
        <begin position="281"/>
        <end position="338"/>
    </location>
</feature>
<dbReference type="InterPro" id="IPR003675">
    <property type="entry name" value="Rce1/LyrA-like_dom"/>
</dbReference>
<dbReference type="EMBL" id="CP001848">
    <property type="protein sequence ID" value="ADB17832.1"/>
    <property type="molecule type" value="Genomic_DNA"/>
</dbReference>
<evidence type="ECO:0000313" key="3">
    <source>
        <dbReference type="EMBL" id="ADB17832.1"/>
    </source>
</evidence>
<dbReference type="AlphaFoldDB" id="D2QWM9"/>
<gene>
    <name evidence="3" type="ordered locus">Psta_3168</name>
</gene>
<dbReference type="KEGG" id="psl:Psta_3168"/>
<feature type="transmembrane region" description="Helical" evidence="1">
    <location>
        <begin position="131"/>
        <end position="155"/>
    </location>
</feature>
<dbReference type="eggNOG" id="COG1266">
    <property type="taxonomic scope" value="Bacteria"/>
</dbReference>
<organism evidence="3 4">
    <name type="scientific">Pirellula staleyi (strain ATCC 27377 / DSM 6068 / ICPB 4128)</name>
    <name type="common">Pirella staleyi</name>
    <dbReference type="NCBI Taxonomy" id="530564"/>
    <lineage>
        <taxon>Bacteria</taxon>
        <taxon>Pseudomonadati</taxon>
        <taxon>Planctomycetota</taxon>
        <taxon>Planctomycetia</taxon>
        <taxon>Pirellulales</taxon>
        <taxon>Pirellulaceae</taxon>
        <taxon>Pirellula</taxon>
    </lineage>
</organism>
<evidence type="ECO:0000256" key="1">
    <source>
        <dbReference type="SAM" id="Phobius"/>
    </source>
</evidence>
<evidence type="ECO:0000259" key="2">
    <source>
        <dbReference type="Pfam" id="PF02517"/>
    </source>
</evidence>
<accession>D2QWM9</accession>
<feature type="transmembrane region" description="Helical" evidence="1">
    <location>
        <begin position="329"/>
        <end position="349"/>
    </location>
</feature>
<dbReference type="STRING" id="530564.Psta_3168"/>
<dbReference type="GO" id="GO:0080120">
    <property type="term" value="P:CAAX-box protein maturation"/>
    <property type="evidence" value="ECO:0007669"/>
    <property type="project" value="UniProtKB-ARBA"/>
</dbReference>
<feature type="transmembrane region" description="Helical" evidence="1">
    <location>
        <begin position="6"/>
        <end position="25"/>
    </location>
</feature>
<name>D2QWM9_PIRSD</name>
<keyword evidence="1" id="KW-0812">Transmembrane</keyword>
<dbReference type="OrthoDB" id="258511at2"/>
<feature type="transmembrane region" description="Helical" evidence="1">
    <location>
        <begin position="283"/>
        <end position="299"/>
    </location>
</feature>
<feature type="transmembrane region" description="Helical" evidence="1">
    <location>
        <begin position="175"/>
        <end position="195"/>
    </location>
</feature>
<proteinExistence type="predicted"/>
<evidence type="ECO:0000313" key="4">
    <source>
        <dbReference type="Proteomes" id="UP000001887"/>
    </source>
</evidence>
<sequence length="356" mass="38859">MLLVINFITLTLLGLSIGGWIVSFGKWRRGEAILPHTPRLPVPWGLLDLVACVLILIFFSALAIQSLISLGYLPPKVALESLDIRGQTAIIGSEGIAKLLTMVAIIGLICYRFRASAFDLGCDLKMLGHDVQLGTVAFAMIAPVIFTIQGVLVTFWKPSKHPLMETLRDLPNPTLFVVIAFSAVIVAPLVEEFFFRVLLQGWIERVVTYRREGGFELLFGGRPNAASPPLASSATETASLPGEAPTCAMPVLLKQESPPTEAPADAALLVDVSSTRAPRLRHSMIAIFTSSIIFALMHYSHGPDWVALTILALVLGFLYHRTHRITPSLVVHFLLNFLSLLALYSEVFLSPSTPQP</sequence>
<protein>
    <submittedName>
        <fullName evidence="3">Abortive infection protein</fullName>
    </submittedName>
</protein>